<evidence type="ECO:0000313" key="1">
    <source>
        <dbReference type="EMBL" id="CAG7581420.1"/>
    </source>
</evidence>
<protein>
    <submittedName>
        <fullName evidence="1">Uncharacterized protein</fullName>
    </submittedName>
</protein>
<accession>A0A8D9C9L4</accession>
<proteinExistence type="predicted"/>
<reference evidence="1" key="1">
    <citation type="submission" date="2021-06" db="EMBL/GenBank/DDBJ databases">
        <authorList>
            <person name="Gannon L."/>
            <person name="Redgwell R T."/>
            <person name="Michniewski S."/>
            <person name="Harrison D C."/>
            <person name="Millard A."/>
        </authorList>
    </citation>
    <scope>NUCLEOTIDE SEQUENCE</scope>
</reference>
<gene>
    <name evidence="1" type="ORF">SLAVMIC_00833</name>
</gene>
<name>A0A8D9C9L4_9VIRU</name>
<organism evidence="1">
    <name type="scientific">uncultured marine phage</name>
    <dbReference type="NCBI Taxonomy" id="707152"/>
    <lineage>
        <taxon>Viruses</taxon>
        <taxon>environmental samples</taxon>
    </lineage>
</organism>
<dbReference type="EMBL" id="OU342829">
    <property type="protein sequence ID" value="CAG7581420.1"/>
    <property type="molecule type" value="Genomic_DNA"/>
</dbReference>
<sequence>MSRRVKLYHFEQVSPSGEDHSFFILGNGKRERGVKRIKGLILYANENITNAYGFKTGEYRDFNLNLLRLIKGSITFKNLKKMNPSMIIRKAHITGKSSVDSDYLIISNMTNRYLITDTDISDISGILSEKYIRKYEILDSLTFKNKENEII</sequence>